<comment type="pathway">
    <text evidence="2 13">tRNA modification; tRNA-queuosine biosynthesis.</text>
</comment>
<dbReference type="InterPro" id="IPR036100">
    <property type="entry name" value="QueA_sf"/>
</dbReference>
<keyword evidence="7 13" id="KW-0671">Queuosine biosynthesis</keyword>
<dbReference type="FunFam" id="3.40.1780.10:FF:000001">
    <property type="entry name" value="S-adenosylmethionine:tRNA ribosyltransferase-isomerase"/>
    <property type="match status" value="1"/>
</dbReference>
<evidence type="ECO:0000256" key="6">
    <source>
        <dbReference type="ARBA" id="ARBA00022691"/>
    </source>
</evidence>
<comment type="catalytic activity">
    <reaction evidence="8 13">
        <text>7-aminomethyl-7-carbaguanosine(34) in tRNA + S-adenosyl-L-methionine = epoxyqueuosine(34) in tRNA + adenine + L-methionine + 2 H(+)</text>
        <dbReference type="Rhea" id="RHEA:32155"/>
        <dbReference type="Rhea" id="RHEA-COMP:10342"/>
        <dbReference type="Rhea" id="RHEA-COMP:18582"/>
        <dbReference type="ChEBI" id="CHEBI:15378"/>
        <dbReference type="ChEBI" id="CHEBI:16708"/>
        <dbReference type="ChEBI" id="CHEBI:57844"/>
        <dbReference type="ChEBI" id="CHEBI:59789"/>
        <dbReference type="ChEBI" id="CHEBI:82833"/>
        <dbReference type="ChEBI" id="CHEBI:194443"/>
        <dbReference type="EC" id="2.4.99.17"/>
    </reaction>
</comment>
<dbReference type="PANTHER" id="PTHR30307:SF0">
    <property type="entry name" value="S-ADENOSYLMETHIONINE:TRNA RIBOSYLTRANSFERASE-ISOMERASE"/>
    <property type="match status" value="1"/>
</dbReference>
<dbReference type="AlphaFoldDB" id="A0A2S5KMB1"/>
<dbReference type="InterPro" id="IPR003699">
    <property type="entry name" value="QueA"/>
</dbReference>
<dbReference type="UniPathway" id="UPA00392"/>
<dbReference type="InterPro" id="IPR042118">
    <property type="entry name" value="QueA_dom1"/>
</dbReference>
<dbReference type="GO" id="GO:0008616">
    <property type="term" value="P:tRNA queuosine(34) biosynthetic process"/>
    <property type="evidence" value="ECO:0007669"/>
    <property type="project" value="UniProtKB-UniRule"/>
</dbReference>
<evidence type="ECO:0000313" key="14">
    <source>
        <dbReference type="EMBL" id="PPC75852.1"/>
    </source>
</evidence>
<evidence type="ECO:0000256" key="9">
    <source>
        <dbReference type="ARBA" id="ARBA00061210"/>
    </source>
</evidence>
<dbReference type="EC" id="2.4.99.17" evidence="10 13"/>
<comment type="similarity">
    <text evidence="9 13">Belongs to the QueA family.</text>
</comment>
<proteinExistence type="inferred from homology"/>
<organism evidence="14 15">
    <name type="scientific">Proteobacteria bacterium 228</name>
    <dbReference type="NCBI Taxonomy" id="2083153"/>
    <lineage>
        <taxon>Bacteria</taxon>
        <taxon>Pseudomonadati</taxon>
        <taxon>Pseudomonadota</taxon>
    </lineage>
</organism>
<evidence type="ECO:0000256" key="3">
    <source>
        <dbReference type="ARBA" id="ARBA00011245"/>
    </source>
</evidence>
<dbReference type="InterPro" id="IPR042119">
    <property type="entry name" value="QueA_dom2"/>
</dbReference>
<evidence type="ECO:0000256" key="2">
    <source>
        <dbReference type="ARBA" id="ARBA00004691"/>
    </source>
</evidence>
<dbReference type="Gene3D" id="3.40.1780.10">
    <property type="entry name" value="QueA-like"/>
    <property type="match status" value="1"/>
</dbReference>
<protein>
    <recommendedName>
        <fullName evidence="11 13">S-adenosylmethionine:tRNA ribosyltransferase-isomerase</fullName>
        <ecNumber evidence="10 13">2.4.99.17</ecNumber>
    </recommendedName>
    <alternativeName>
        <fullName evidence="12 13">Queuosine biosynthesis protein QueA</fullName>
    </alternativeName>
</protein>
<dbReference type="FunFam" id="2.40.10.240:FF:000001">
    <property type="entry name" value="S-adenosylmethionine:tRNA ribosyltransferase-isomerase"/>
    <property type="match status" value="1"/>
</dbReference>
<dbReference type="GO" id="GO:0051075">
    <property type="term" value="F:S-adenosylmethionine:tRNA ribosyltransferase-isomerase activity"/>
    <property type="evidence" value="ECO:0007669"/>
    <property type="project" value="UniProtKB-EC"/>
</dbReference>
<dbReference type="PANTHER" id="PTHR30307">
    <property type="entry name" value="S-ADENOSYLMETHIONINE:TRNA RIBOSYLTRANSFERASE-ISOMERASE"/>
    <property type="match status" value="1"/>
</dbReference>
<dbReference type="SUPFAM" id="SSF111337">
    <property type="entry name" value="QueA-like"/>
    <property type="match status" value="1"/>
</dbReference>
<sequence>MQVKDFHFELPDELIARYPMAERSASRLLCLDGQSGDINFKVFRDVAGMISDKDLLVFNNTRVIPARLFGQKDSGGKVEVLVERIIDDKRVLAHIRSSKSPKPGTRLLLEGQVEAEMLARQDALFELAFLGDESVLSVLERVGHMPLPPYMSREDELEDRERYQTVYNEKPGAVAAPTAGLHFDESLLKVLQDKGVEFAFVTLHVGAGTFQPVRVDRIEDHHMHSEYLEVSAEVCEAVRRTRARGGRVIAVGTTSVRSLESASRSGHIEPYVGETDIFIYPGYAFRSVDALITNFHLPESTLLMLVSALAGYEHIMSAYQRAIAERMRFFSYGDAMFISCPQSGAKGE</sequence>
<comment type="function">
    <text evidence="13">Transfers and isomerizes the ribose moiety from AdoMet to the 7-aminomethyl group of 7-deazaguanine (preQ1-tRNA) to give epoxyqueuosine (oQ-tRNA).</text>
</comment>
<evidence type="ECO:0000313" key="15">
    <source>
        <dbReference type="Proteomes" id="UP000238196"/>
    </source>
</evidence>
<keyword evidence="5 13" id="KW-0808">Transferase</keyword>
<reference evidence="14 15" key="1">
    <citation type="submission" date="2018-02" db="EMBL/GenBank/DDBJ databases">
        <title>novel marine gammaproteobacteria from coastal saline agro ecosystem.</title>
        <authorList>
            <person name="Krishnan R."/>
            <person name="Ramesh Kumar N."/>
        </authorList>
    </citation>
    <scope>NUCLEOTIDE SEQUENCE [LARGE SCALE GENOMIC DNA]</scope>
    <source>
        <strain evidence="14 15">228</strain>
    </source>
</reference>
<dbReference type="OrthoDB" id="5288889at2"/>
<comment type="caution">
    <text evidence="14">The sequence shown here is derived from an EMBL/GenBank/DDBJ whole genome shotgun (WGS) entry which is preliminary data.</text>
</comment>
<evidence type="ECO:0000256" key="10">
    <source>
        <dbReference type="ARBA" id="ARBA00066503"/>
    </source>
</evidence>
<evidence type="ECO:0000256" key="12">
    <source>
        <dbReference type="ARBA" id="ARBA00076160"/>
    </source>
</evidence>
<evidence type="ECO:0000256" key="7">
    <source>
        <dbReference type="ARBA" id="ARBA00022785"/>
    </source>
</evidence>
<dbReference type="NCBIfam" id="NF001140">
    <property type="entry name" value="PRK00147.1"/>
    <property type="match status" value="1"/>
</dbReference>
<evidence type="ECO:0000256" key="8">
    <source>
        <dbReference type="ARBA" id="ARBA00052751"/>
    </source>
</evidence>
<dbReference type="GO" id="GO:0005737">
    <property type="term" value="C:cytoplasm"/>
    <property type="evidence" value="ECO:0007669"/>
    <property type="project" value="UniProtKB-SubCell"/>
</dbReference>
<gene>
    <name evidence="13" type="primary">queA</name>
    <name evidence="14" type="ORF">C4K68_18345</name>
</gene>
<dbReference type="Gene3D" id="2.40.10.240">
    <property type="entry name" value="QueA-like"/>
    <property type="match status" value="1"/>
</dbReference>
<dbReference type="HAMAP" id="MF_00113">
    <property type="entry name" value="QueA"/>
    <property type="match status" value="1"/>
</dbReference>
<comment type="subunit">
    <text evidence="3 13">Monomer.</text>
</comment>
<evidence type="ECO:0000256" key="1">
    <source>
        <dbReference type="ARBA" id="ARBA00004496"/>
    </source>
</evidence>
<dbReference type="Proteomes" id="UP000238196">
    <property type="component" value="Unassembled WGS sequence"/>
</dbReference>
<keyword evidence="6 13" id="KW-0949">S-adenosyl-L-methionine</keyword>
<evidence type="ECO:0000256" key="13">
    <source>
        <dbReference type="HAMAP-Rule" id="MF_00113"/>
    </source>
</evidence>
<accession>A0A2S5KMB1</accession>
<dbReference type="NCBIfam" id="TIGR00113">
    <property type="entry name" value="queA"/>
    <property type="match status" value="1"/>
</dbReference>
<name>A0A2S5KMB1_9PROT</name>
<evidence type="ECO:0000256" key="11">
    <source>
        <dbReference type="ARBA" id="ARBA00069325"/>
    </source>
</evidence>
<evidence type="ECO:0000256" key="5">
    <source>
        <dbReference type="ARBA" id="ARBA00022679"/>
    </source>
</evidence>
<dbReference type="EMBL" id="PRLP01000065">
    <property type="protein sequence ID" value="PPC75852.1"/>
    <property type="molecule type" value="Genomic_DNA"/>
</dbReference>
<keyword evidence="4 13" id="KW-0963">Cytoplasm</keyword>
<evidence type="ECO:0000256" key="4">
    <source>
        <dbReference type="ARBA" id="ARBA00022490"/>
    </source>
</evidence>
<dbReference type="Pfam" id="PF02547">
    <property type="entry name" value="Queuosine_synth"/>
    <property type="match status" value="1"/>
</dbReference>
<comment type="subcellular location">
    <subcellularLocation>
        <location evidence="1 13">Cytoplasm</location>
    </subcellularLocation>
</comment>